<evidence type="ECO:0000313" key="1">
    <source>
        <dbReference type="EMBL" id="MDP9652025.1"/>
    </source>
</evidence>
<organism evidence="1 2">
    <name type="scientific">Paraburkholderia caledonica</name>
    <dbReference type="NCBI Taxonomy" id="134536"/>
    <lineage>
        <taxon>Bacteria</taxon>
        <taxon>Pseudomonadati</taxon>
        <taxon>Pseudomonadota</taxon>
        <taxon>Betaproteobacteria</taxon>
        <taxon>Burkholderiales</taxon>
        <taxon>Burkholderiaceae</taxon>
        <taxon>Paraburkholderia</taxon>
    </lineage>
</organism>
<gene>
    <name evidence="1" type="ORF">J2793_007500</name>
</gene>
<dbReference type="EMBL" id="JAURTK010000052">
    <property type="protein sequence ID" value="MDP9652025.1"/>
    <property type="molecule type" value="Genomic_DNA"/>
</dbReference>
<dbReference type="Proteomes" id="UP001229486">
    <property type="component" value="Unassembled WGS sequence"/>
</dbReference>
<dbReference type="AlphaFoldDB" id="A0AB73IQ40"/>
<proteinExistence type="predicted"/>
<reference evidence="1" key="1">
    <citation type="submission" date="2023-07" db="EMBL/GenBank/DDBJ databases">
        <title>Sorghum-associated microbial communities from plants grown in Nebraska, USA.</title>
        <authorList>
            <person name="Schachtman D."/>
        </authorList>
    </citation>
    <scope>NUCLEOTIDE SEQUENCE</scope>
    <source>
        <strain evidence="1">DS1061</strain>
    </source>
</reference>
<sequence>MFDIEAVSACLEAALTEHEDVFVPRNREPHAYFDELAADIRACICAPFLLSAKVEEPAFPWADVGEQISGYCVARRDGYWLVYQTTERRFLCFWGTGESLGAHGVYGSPLYCWSA</sequence>
<accession>A0AB73IQ40</accession>
<name>A0AB73IQ40_9BURK</name>
<comment type="caution">
    <text evidence="1">The sequence shown here is derived from an EMBL/GenBank/DDBJ whole genome shotgun (WGS) entry which is preliminary data.</text>
</comment>
<dbReference type="RefSeq" id="WP_392396504.1">
    <property type="nucleotide sequence ID" value="NZ_JAURTK010000052.1"/>
</dbReference>
<evidence type="ECO:0000313" key="2">
    <source>
        <dbReference type="Proteomes" id="UP001229486"/>
    </source>
</evidence>
<protein>
    <submittedName>
        <fullName evidence="1">Uncharacterized protein</fullName>
    </submittedName>
</protein>